<organism evidence="1">
    <name type="scientific">marine sediment metagenome</name>
    <dbReference type="NCBI Taxonomy" id="412755"/>
    <lineage>
        <taxon>unclassified sequences</taxon>
        <taxon>metagenomes</taxon>
        <taxon>ecological metagenomes</taxon>
    </lineage>
</organism>
<evidence type="ECO:0000313" key="1">
    <source>
        <dbReference type="EMBL" id="KKM79084.1"/>
    </source>
</evidence>
<dbReference type="InterPro" id="IPR021763">
    <property type="entry name" value="DUF3326"/>
</dbReference>
<dbReference type="AlphaFoldDB" id="A0A0F9KA47"/>
<gene>
    <name evidence="1" type="ORF">LCGC14_1353470</name>
</gene>
<comment type="caution">
    <text evidence="1">The sequence shown here is derived from an EMBL/GenBank/DDBJ whole genome shotgun (WGS) entry which is preliminary data.</text>
</comment>
<dbReference type="Pfam" id="PF11805">
    <property type="entry name" value="DUF3326"/>
    <property type="match status" value="1"/>
</dbReference>
<sequence>MEIIQREYNYFPVDLPFDTVTAMRHKLHEAAHNLAGATGEPVRFAITESPPDHYHCEVGILIRGDDERKGPSIFEFRHREYENQETFNAVLLVPTGIGAAIGGHAGDACPVARLLGSVCDTLITHPNVVNASDINEMPANALYVEGSVISDLLMGTAGLLRSRANRILVLVSAHAEPAIAAATINAISAARATLGIECVGVVGIDPPLQMKSRYSLTGMAVGTITGLEAICSVLDEYDGQYDAVALTSVIDVPVHYHTEYFEQAGDMVNPWGGVEAMLTHALSRRYRVPMAHAPMSDSSEIANLDVGVVDPRMSAETVSCCFLHCILKGLHKSPRITDDPVLFRSPGVLSAKDVSCLVIPDGCVGLPTLAAIEQNIPVIAVRENRNRMKNELSDYPFQIPGLVTVDNYLEAAGVLVALRAGVSLESVARPLRATKVSGAN</sequence>
<dbReference type="PANTHER" id="PTHR36891:SF1">
    <property type="entry name" value="OS01G0127400 PROTEIN"/>
    <property type="match status" value="1"/>
</dbReference>
<protein>
    <recommendedName>
        <fullName evidence="2">High light inducible protein</fullName>
    </recommendedName>
</protein>
<accession>A0A0F9KA47</accession>
<dbReference type="EMBL" id="LAZR01008387">
    <property type="protein sequence ID" value="KKM79084.1"/>
    <property type="molecule type" value="Genomic_DNA"/>
</dbReference>
<name>A0A0F9KA47_9ZZZZ</name>
<reference evidence="1" key="1">
    <citation type="journal article" date="2015" name="Nature">
        <title>Complex archaea that bridge the gap between prokaryotes and eukaryotes.</title>
        <authorList>
            <person name="Spang A."/>
            <person name="Saw J.H."/>
            <person name="Jorgensen S.L."/>
            <person name="Zaremba-Niedzwiedzka K."/>
            <person name="Martijn J."/>
            <person name="Lind A.E."/>
            <person name="van Eijk R."/>
            <person name="Schleper C."/>
            <person name="Guy L."/>
            <person name="Ettema T.J."/>
        </authorList>
    </citation>
    <scope>NUCLEOTIDE SEQUENCE</scope>
</reference>
<proteinExistence type="predicted"/>
<evidence type="ECO:0008006" key="2">
    <source>
        <dbReference type="Google" id="ProtNLM"/>
    </source>
</evidence>
<dbReference type="PANTHER" id="PTHR36891">
    <property type="entry name" value="OS01G0127400 PROTEIN"/>
    <property type="match status" value="1"/>
</dbReference>